<dbReference type="SUPFAM" id="SSF47413">
    <property type="entry name" value="lambda repressor-like DNA-binding domains"/>
    <property type="match status" value="2"/>
</dbReference>
<dbReference type="GO" id="GO:0003700">
    <property type="term" value="F:DNA-binding transcription factor activity"/>
    <property type="evidence" value="ECO:0007669"/>
    <property type="project" value="TreeGrafter"/>
</dbReference>
<dbReference type="PANTHER" id="PTHR46797">
    <property type="entry name" value="HTH-TYPE TRANSCRIPTIONAL REGULATOR"/>
    <property type="match status" value="1"/>
</dbReference>
<dbReference type="Pfam" id="PF01381">
    <property type="entry name" value="HTH_3"/>
    <property type="match status" value="2"/>
</dbReference>
<dbReference type="PANTHER" id="PTHR46797:SF1">
    <property type="entry name" value="METHYLPHOSPHONATE SYNTHASE"/>
    <property type="match status" value="1"/>
</dbReference>
<evidence type="ECO:0000313" key="3">
    <source>
        <dbReference type="EMBL" id="KYH31338.1"/>
    </source>
</evidence>
<dbReference type="Gene3D" id="1.10.260.40">
    <property type="entry name" value="lambda repressor-like DNA-binding domains"/>
    <property type="match status" value="2"/>
</dbReference>
<keyword evidence="1" id="KW-0238">DNA-binding</keyword>
<evidence type="ECO:0000259" key="2">
    <source>
        <dbReference type="PROSITE" id="PS50943"/>
    </source>
</evidence>
<dbReference type="GO" id="GO:0005829">
    <property type="term" value="C:cytosol"/>
    <property type="evidence" value="ECO:0007669"/>
    <property type="project" value="TreeGrafter"/>
</dbReference>
<dbReference type="InterPro" id="IPR010982">
    <property type="entry name" value="Lambda_DNA-bd_dom_sf"/>
</dbReference>
<feature type="domain" description="HTH cro/C1-type" evidence="2">
    <location>
        <begin position="79"/>
        <end position="129"/>
    </location>
</feature>
<dbReference type="EMBL" id="LTBC01000012">
    <property type="protein sequence ID" value="KYH31338.1"/>
    <property type="molecule type" value="Genomic_DNA"/>
</dbReference>
<evidence type="ECO:0000256" key="1">
    <source>
        <dbReference type="ARBA" id="ARBA00023125"/>
    </source>
</evidence>
<keyword evidence="4" id="KW-1185">Reference proteome</keyword>
<dbReference type="InterPro" id="IPR001387">
    <property type="entry name" value="Cro/C1-type_HTH"/>
</dbReference>
<name>A0A151AUM1_9FIRM</name>
<reference evidence="3 4" key="1">
    <citation type="submission" date="2016-02" db="EMBL/GenBank/DDBJ databases">
        <title>Genome sequence of Moorella mulderi DSM 14980.</title>
        <authorList>
            <person name="Poehlein A."/>
            <person name="Daniel R."/>
        </authorList>
    </citation>
    <scope>NUCLEOTIDE SEQUENCE [LARGE SCALE GENOMIC DNA]</scope>
    <source>
        <strain evidence="3 4">DSM 14980</strain>
    </source>
</reference>
<dbReference type="PATRIC" id="fig|1122241.3.peg.2566"/>
<organism evidence="3 4">
    <name type="scientific">Moorella mulderi DSM 14980</name>
    <dbReference type="NCBI Taxonomy" id="1122241"/>
    <lineage>
        <taxon>Bacteria</taxon>
        <taxon>Bacillati</taxon>
        <taxon>Bacillota</taxon>
        <taxon>Clostridia</taxon>
        <taxon>Neomoorellales</taxon>
        <taxon>Neomoorellaceae</taxon>
        <taxon>Neomoorella</taxon>
    </lineage>
</organism>
<dbReference type="CDD" id="cd00093">
    <property type="entry name" value="HTH_XRE"/>
    <property type="match status" value="2"/>
</dbReference>
<dbReference type="AlphaFoldDB" id="A0A151AUM1"/>
<proteinExistence type="predicted"/>
<dbReference type="InterPro" id="IPR050807">
    <property type="entry name" value="TransReg_Diox_bact_type"/>
</dbReference>
<dbReference type="SMART" id="SM00530">
    <property type="entry name" value="HTH_XRE"/>
    <property type="match status" value="2"/>
</dbReference>
<protein>
    <submittedName>
        <fullName evidence="3">Transcriptional repressor DicA</fullName>
    </submittedName>
</protein>
<feature type="domain" description="HTH cro/C1-type" evidence="2">
    <location>
        <begin position="10"/>
        <end position="64"/>
    </location>
</feature>
<sequence length="131" mass="14685">MSGDTPGARLRRARLAKNMTIHDLAVATGLSVKTIGNLEANRTRALLPHLRVLAQVLNVPLYYIGCFENLPEKTLGQRIRKARVFHGLTKEELAQSIGVNPKTLQSWEQDKRKPLQRYLTALKAYLAILGK</sequence>
<dbReference type="Proteomes" id="UP000075670">
    <property type="component" value="Unassembled WGS sequence"/>
</dbReference>
<comment type="caution">
    <text evidence="3">The sequence shown here is derived from an EMBL/GenBank/DDBJ whole genome shotgun (WGS) entry which is preliminary data.</text>
</comment>
<accession>A0A151AUM1</accession>
<evidence type="ECO:0000313" key="4">
    <source>
        <dbReference type="Proteomes" id="UP000075670"/>
    </source>
</evidence>
<dbReference type="PROSITE" id="PS50943">
    <property type="entry name" value="HTH_CROC1"/>
    <property type="match status" value="2"/>
</dbReference>
<dbReference type="GO" id="GO:0003677">
    <property type="term" value="F:DNA binding"/>
    <property type="evidence" value="ECO:0007669"/>
    <property type="project" value="UniProtKB-KW"/>
</dbReference>
<gene>
    <name evidence="3" type="ORF">MOMUL_24090</name>
</gene>